<proteinExistence type="inferred from homology"/>
<evidence type="ECO:0000256" key="11">
    <source>
        <dbReference type="SAM" id="MobiDB-lite"/>
    </source>
</evidence>
<dbReference type="SUPFAM" id="SSF103473">
    <property type="entry name" value="MFS general substrate transporter"/>
    <property type="match status" value="1"/>
</dbReference>
<sequence>MSSAASIAHSPSRLHAPARGRGKKAEQDVTVTDPTLVKRAVKAAALGNAMEWFDFGVYGYLTATLGHVFFPTASSTAQVLSTLGTFAAAFLVRPIGGAFFGPLGDRIGRQKVLAITMIMMAAGTFAIGLIPSYAAIGVWAPVLLIVARMVQGFSTGGEYGGACTFIAEYAPDKRRGFFGSFLELGTNAGYVAGATLATVLITTLPDDSLYSWGWRIPFLVAGPIGLVGLYVRMKLEETPAFQKLAQEAEAKEKSFPKPKIKEMFVGNAGAMATCIALVLVFNVTDYMLLSYMPTFLSEELNYDATHGTIILIGVMLLMMLVQLPMGMANDRFGHRKVIGGACLGFVLLSVPALLLIQAGSTWAIALGLAGLGLLLVGFTSSMPSTLPALFPTKVRYGSLSVGFNLSVSLFGGTTPLVAAALIAGTGNLMIPAYYMMGAAVVGGVAAWRMRESAGRPLPGSPPAV</sequence>
<evidence type="ECO:0000256" key="5">
    <source>
        <dbReference type="ARBA" id="ARBA00022692"/>
    </source>
</evidence>
<dbReference type="Gene3D" id="1.20.1250.20">
    <property type="entry name" value="MFS general substrate transporter like domains"/>
    <property type="match status" value="2"/>
</dbReference>
<dbReference type="InterPro" id="IPR051084">
    <property type="entry name" value="H+-coupled_symporters"/>
</dbReference>
<protein>
    <recommendedName>
        <fullName evidence="10">Putative proline/betaine transporter</fullName>
    </recommendedName>
</protein>
<feature type="transmembrane region" description="Helical" evidence="12">
    <location>
        <begin position="428"/>
        <end position="447"/>
    </location>
</feature>
<dbReference type="AlphaFoldDB" id="A0AAU8IQZ7"/>
<feature type="transmembrane region" description="Helical" evidence="12">
    <location>
        <begin position="79"/>
        <end position="100"/>
    </location>
</feature>
<evidence type="ECO:0000256" key="1">
    <source>
        <dbReference type="ARBA" id="ARBA00004651"/>
    </source>
</evidence>
<feature type="transmembrane region" description="Helical" evidence="12">
    <location>
        <begin position="401"/>
        <end position="422"/>
    </location>
</feature>
<dbReference type="Pfam" id="PF00083">
    <property type="entry name" value="Sugar_tr"/>
    <property type="match status" value="1"/>
</dbReference>
<dbReference type="CDD" id="cd17366">
    <property type="entry name" value="MFS_ProP"/>
    <property type="match status" value="1"/>
</dbReference>
<comment type="similarity">
    <text evidence="2">Belongs to the major facilitator superfamily. Metabolite:H+ Symporter (MHS) family (TC 2.A.1.6) family.</text>
</comment>
<feature type="transmembrane region" description="Helical" evidence="12">
    <location>
        <begin position="212"/>
        <end position="231"/>
    </location>
</feature>
<reference evidence="14" key="1">
    <citation type="submission" date="2024-06" db="EMBL/GenBank/DDBJ databases">
        <title>Streptomyces sp. strain HUAS MG91 genome sequences.</title>
        <authorList>
            <person name="Mo P."/>
        </authorList>
    </citation>
    <scope>NUCLEOTIDE SEQUENCE</scope>
    <source>
        <strain evidence="14">HUAS MG91</strain>
    </source>
</reference>
<dbReference type="FunFam" id="1.20.1250.20:FF:000001">
    <property type="entry name" value="Dicarboxylate MFS transporter"/>
    <property type="match status" value="1"/>
</dbReference>
<dbReference type="PANTHER" id="PTHR43528:SF1">
    <property type="entry name" value="ALPHA-KETOGLUTARATE PERMEASE"/>
    <property type="match status" value="1"/>
</dbReference>
<evidence type="ECO:0000259" key="13">
    <source>
        <dbReference type="PROSITE" id="PS50850"/>
    </source>
</evidence>
<accession>A0AAU8IQZ7</accession>
<dbReference type="InterPro" id="IPR036259">
    <property type="entry name" value="MFS_trans_sf"/>
</dbReference>
<feature type="transmembrane region" description="Helical" evidence="12">
    <location>
        <begin position="362"/>
        <end position="380"/>
    </location>
</feature>
<dbReference type="EMBL" id="CP159534">
    <property type="protein sequence ID" value="XCJ70695.1"/>
    <property type="molecule type" value="Genomic_DNA"/>
</dbReference>
<keyword evidence="6" id="KW-0769">Symport</keyword>
<evidence type="ECO:0000256" key="9">
    <source>
        <dbReference type="ARBA" id="ARBA00037295"/>
    </source>
</evidence>
<dbReference type="InterPro" id="IPR005829">
    <property type="entry name" value="Sugar_transporter_CS"/>
</dbReference>
<name>A0AAU8IQZ7_9ACTN</name>
<dbReference type="PROSITE" id="PS00217">
    <property type="entry name" value="SUGAR_TRANSPORT_2"/>
    <property type="match status" value="1"/>
</dbReference>
<feature type="region of interest" description="Disordered" evidence="11">
    <location>
        <begin position="1"/>
        <end position="29"/>
    </location>
</feature>
<dbReference type="GO" id="GO:0005886">
    <property type="term" value="C:plasma membrane"/>
    <property type="evidence" value="ECO:0007669"/>
    <property type="project" value="UniProtKB-SubCell"/>
</dbReference>
<organism evidence="14">
    <name type="scientific">Streptomyces tabacisoli</name>
    <dbReference type="NCBI Taxonomy" id="3156398"/>
    <lineage>
        <taxon>Bacteria</taxon>
        <taxon>Bacillati</taxon>
        <taxon>Actinomycetota</taxon>
        <taxon>Actinomycetes</taxon>
        <taxon>Kitasatosporales</taxon>
        <taxon>Streptomycetaceae</taxon>
        <taxon>Streptomyces</taxon>
    </lineage>
</organism>
<keyword evidence="4" id="KW-1003">Cell membrane</keyword>
<feature type="transmembrane region" description="Helical" evidence="12">
    <location>
        <begin position="304"/>
        <end position="325"/>
    </location>
</feature>
<keyword evidence="8 12" id="KW-0472">Membrane</keyword>
<feature type="transmembrane region" description="Helical" evidence="12">
    <location>
        <begin position="337"/>
        <end position="356"/>
    </location>
</feature>
<comment type="subcellular location">
    <subcellularLocation>
        <location evidence="1">Cell membrane</location>
        <topology evidence="1">Multi-pass membrane protein</topology>
    </subcellularLocation>
</comment>
<keyword evidence="3" id="KW-0813">Transport</keyword>
<evidence type="ECO:0000256" key="12">
    <source>
        <dbReference type="SAM" id="Phobius"/>
    </source>
</evidence>
<dbReference type="RefSeq" id="WP_353942334.1">
    <property type="nucleotide sequence ID" value="NZ_CP159534.1"/>
</dbReference>
<keyword evidence="5 12" id="KW-0812">Transmembrane</keyword>
<dbReference type="InterPro" id="IPR005828">
    <property type="entry name" value="MFS_sugar_transport-like"/>
</dbReference>
<feature type="transmembrane region" description="Helical" evidence="12">
    <location>
        <begin position="112"/>
        <end position="136"/>
    </location>
</feature>
<evidence type="ECO:0000256" key="8">
    <source>
        <dbReference type="ARBA" id="ARBA00023136"/>
    </source>
</evidence>
<dbReference type="GO" id="GO:0015293">
    <property type="term" value="F:symporter activity"/>
    <property type="evidence" value="ECO:0007669"/>
    <property type="project" value="UniProtKB-KW"/>
</dbReference>
<dbReference type="InterPro" id="IPR020846">
    <property type="entry name" value="MFS_dom"/>
</dbReference>
<evidence type="ECO:0000313" key="14">
    <source>
        <dbReference type="EMBL" id="XCJ70695.1"/>
    </source>
</evidence>
<keyword evidence="7 12" id="KW-1133">Transmembrane helix</keyword>
<gene>
    <name evidence="14" type="ORF">ABII15_12230</name>
</gene>
<feature type="domain" description="Major facilitator superfamily (MFS) profile" evidence="13">
    <location>
        <begin position="40"/>
        <end position="454"/>
    </location>
</feature>
<evidence type="ECO:0000256" key="6">
    <source>
        <dbReference type="ARBA" id="ARBA00022847"/>
    </source>
</evidence>
<evidence type="ECO:0000256" key="3">
    <source>
        <dbReference type="ARBA" id="ARBA00022448"/>
    </source>
</evidence>
<dbReference type="PANTHER" id="PTHR43528">
    <property type="entry name" value="ALPHA-KETOGLUTARATE PERMEASE"/>
    <property type="match status" value="1"/>
</dbReference>
<dbReference type="KEGG" id="stac:ABII15_12230"/>
<feature type="transmembrane region" description="Helical" evidence="12">
    <location>
        <begin position="263"/>
        <end position="284"/>
    </location>
</feature>
<evidence type="ECO:0000256" key="2">
    <source>
        <dbReference type="ARBA" id="ARBA00008240"/>
    </source>
</evidence>
<evidence type="ECO:0000256" key="4">
    <source>
        <dbReference type="ARBA" id="ARBA00022475"/>
    </source>
</evidence>
<comment type="function">
    <text evidence="9">May be a proton symporter involved in the uptake of osmolytes such as proline and glycine betaine.</text>
</comment>
<evidence type="ECO:0000256" key="10">
    <source>
        <dbReference type="ARBA" id="ARBA00039918"/>
    </source>
</evidence>
<dbReference type="PROSITE" id="PS50850">
    <property type="entry name" value="MFS"/>
    <property type="match status" value="1"/>
</dbReference>
<evidence type="ECO:0000256" key="7">
    <source>
        <dbReference type="ARBA" id="ARBA00022989"/>
    </source>
</evidence>